<dbReference type="InterPro" id="IPR041698">
    <property type="entry name" value="Methyltransf_25"/>
</dbReference>
<evidence type="ECO:0000256" key="2">
    <source>
        <dbReference type="ARBA" id="ARBA00022679"/>
    </source>
</evidence>
<evidence type="ECO:0000256" key="1">
    <source>
        <dbReference type="ARBA" id="ARBA00022603"/>
    </source>
</evidence>
<name>A0ABU3PT59_9ACTN</name>
<comment type="caution">
    <text evidence="5">The sequence shown here is derived from an EMBL/GenBank/DDBJ whole genome shotgun (WGS) entry which is preliminary data.</text>
</comment>
<evidence type="ECO:0000259" key="4">
    <source>
        <dbReference type="Pfam" id="PF13649"/>
    </source>
</evidence>
<protein>
    <submittedName>
        <fullName evidence="5">Class I SAM-dependent methyltransferase</fullName>
        <ecNumber evidence="5">2.1.1.-</ecNumber>
    </submittedName>
</protein>
<dbReference type="EC" id="2.1.1.-" evidence="5"/>
<dbReference type="CDD" id="cd02440">
    <property type="entry name" value="AdoMet_MTases"/>
    <property type="match status" value="1"/>
</dbReference>
<dbReference type="InterPro" id="IPR029063">
    <property type="entry name" value="SAM-dependent_MTases_sf"/>
</dbReference>
<accession>A0ABU3PT59</accession>
<keyword evidence="3" id="KW-0949">S-adenosyl-L-methionine</keyword>
<keyword evidence="1 5" id="KW-0489">Methyltransferase</keyword>
<reference evidence="5 6" key="1">
    <citation type="submission" date="2023-08" db="EMBL/GenBank/DDBJ databases">
        <title>Nocardioides seae sp. nov., a bacterium isolated from a soil.</title>
        <authorList>
            <person name="Wang X."/>
        </authorList>
    </citation>
    <scope>NUCLEOTIDE SEQUENCE [LARGE SCALE GENOMIC DNA]</scope>
    <source>
        <strain evidence="5 6">YZH12</strain>
    </source>
</reference>
<dbReference type="EMBL" id="JAVYII010000002">
    <property type="protein sequence ID" value="MDT9592364.1"/>
    <property type="molecule type" value="Genomic_DNA"/>
</dbReference>
<gene>
    <name evidence="5" type="ORF">RDV89_04760</name>
</gene>
<dbReference type="SUPFAM" id="SSF53335">
    <property type="entry name" value="S-adenosyl-L-methionine-dependent methyltransferases"/>
    <property type="match status" value="1"/>
</dbReference>
<keyword evidence="6" id="KW-1185">Reference proteome</keyword>
<dbReference type="Proteomes" id="UP001268542">
    <property type="component" value="Unassembled WGS sequence"/>
</dbReference>
<evidence type="ECO:0000313" key="5">
    <source>
        <dbReference type="EMBL" id="MDT9592364.1"/>
    </source>
</evidence>
<sequence>MSTLWRRIATEDAGEDYARAYAERFRRLAARGVDVHGEAALVAQLLPPPARVLDGGCGTGRIAVRLAELGYEVVGSDVDASMVAVARDDAPHLEWHVADLAAPEPVTEPVDLVLLAGNVLPLVDRGDLPAVGRHLVRQLAPGGRVLAGFGLDADHLPGDCPVLDLGLVDTAFSEAGLVSTGRWSSWDRDAFTGEGYVVATWAAA</sequence>
<dbReference type="PANTHER" id="PTHR43464:SF19">
    <property type="entry name" value="UBIQUINONE BIOSYNTHESIS O-METHYLTRANSFERASE, MITOCHONDRIAL"/>
    <property type="match status" value="1"/>
</dbReference>
<evidence type="ECO:0000256" key="3">
    <source>
        <dbReference type="ARBA" id="ARBA00022691"/>
    </source>
</evidence>
<dbReference type="GO" id="GO:0008168">
    <property type="term" value="F:methyltransferase activity"/>
    <property type="evidence" value="ECO:0007669"/>
    <property type="project" value="UniProtKB-KW"/>
</dbReference>
<dbReference type="Pfam" id="PF13649">
    <property type="entry name" value="Methyltransf_25"/>
    <property type="match status" value="1"/>
</dbReference>
<dbReference type="PANTHER" id="PTHR43464">
    <property type="entry name" value="METHYLTRANSFERASE"/>
    <property type="match status" value="1"/>
</dbReference>
<dbReference type="Gene3D" id="3.40.50.150">
    <property type="entry name" value="Vaccinia Virus protein VP39"/>
    <property type="match status" value="1"/>
</dbReference>
<feature type="domain" description="Methyltransferase" evidence="4">
    <location>
        <begin position="52"/>
        <end position="143"/>
    </location>
</feature>
<evidence type="ECO:0000313" key="6">
    <source>
        <dbReference type="Proteomes" id="UP001268542"/>
    </source>
</evidence>
<keyword evidence="2 5" id="KW-0808">Transferase</keyword>
<dbReference type="GO" id="GO:0032259">
    <property type="term" value="P:methylation"/>
    <property type="evidence" value="ECO:0007669"/>
    <property type="project" value="UniProtKB-KW"/>
</dbReference>
<dbReference type="RefSeq" id="WP_315731795.1">
    <property type="nucleotide sequence ID" value="NZ_JAVYII010000002.1"/>
</dbReference>
<organism evidence="5 6">
    <name type="scientific">Nocardioides imazamoxiresistens</name>
    <dbReference type="NCBI Taxonomy" id="3231893"/>
    <lineage>
        <taxon>Bacteria</taxon>
        <taxon>Bacillati</taxon>
        <taxon>Actinomycetota</taxon>
        <taxon>Actinomycetes</taxon>
        <taxon>Propionibacteriales</taxon>
        <taxon>Nocardioidaceae</taxon>
        <taxon>Nocardioides</taxon>
    </lineage>
</organism>
<proteinExistence type="predicted"/>